<keyword evidence="3" id="KW-1185">Reference proteome</keyword>
<feature type="domain" description="NADP-dependent oxidoreductase" evidence="1">
    <location>
        <begin position="16"/>
        <end position="300"/>
    </location>
</feature>
<dbReference type="InterPro" id="IPR036812">
    <property type="entry name" value="NAD(P)_OxRdtase_dom_sf"/>
</dbReference>
<dbReference type="STRING" id="1123309.GCA_000377005_01608"/>
<accession>A0A3P1VFJ9</accession>
<dbReference type="AlphaFoldDB" id="A0A3P1VFJ9"/>
<dbReference type="Gene3D" id="3.20.20.100">
    <property type="entry name" value="NADP-dependent oxidoreductase domain"/>
    <property type="match status" value="1"/>
</dbReference>
<dbReference type="Pfam" id="PF00248">
    <property type="entry name" value="Aldo_ket_red"/>
    <property type="match status" value="1"/>
</dbReference>
<organism evidence="2 3">
    <name type="scientific">Streptococcus minor</name>
    <dbReference type="NCBI Taxonomy" id="229549"/>
    <lineage>
        <taxon>Bacteria</taxon>
        <taxon>Bacillati</taxon>
        <taxon>Bacillota</taxon>
        <taxon>Bacilli</taxon>
        <taxon>Lactobacillales</taxon>
        <taxon>Streptococcaceae</taxon>
        <taxon>Streptococcus</taxon>
    </lineage>
</organism>
<proteinExistence type="predicted"/>
<dbReference type="InterPro" id="IPR050523">
    <property type="entry name" value="AKR_Detox_Biosynth"/>
</dbReference>
<evidence type="ECO:0000313" key="2">
    <source>
        <dbReference type="EMBL" id="RRD32528.1"/>
    </source>
</evidence>
<reference evidence="2 3" key="1">
    <citation type="submission" date="2018-11" db="EMBL/GenBank/DDBJ databases">
        <title>Genomes From Bacteria Associated with the Canine Oral Cavity: a Test Case for Automated Genome-Based Taxonomic Assignment.</title>
        <authorList>
            <person name="Coil D.A."/>
            <person name="Jospin G."/>
            <person name="Darling A.E."/>
            <person name="Wallis C."/>
            <person name="Davis I.J."/>
            <person name="Harris S."/>
            <person name="Eisen J.A."/>
            <person name="Holcombe L.J."/>
            <person name="O'Flynn C."/>
        </authorList>
    </citation>
    <scope>NUCLEOTIDE SEQUENCE [LARGE SCALE GENOMIC DNA]</scope>
    <source>
        <strain evidence="2 3">OH4621_COT-116</strain>
    </source>
</reference>
<dbReference type="PANTHER" id="PTHR43364:SF1">
    <property type="entry name" value="OXIDOREDUCTASE YDHF"/>
    <property type="match status" value="1"/>
</dbReference>
<sequence>MKYIEIGKKLTGVSQLALGCMRMRRYSLEEVTRVLSSAQDIGINFFDHADVYGHGESEVRFAQGIRAANISRDKILIQSKCGIQRGNGDYYFDFSKDHILQAVEGSLKRLETDYLDVLLLHRPDALVEPEEVAEAFEQLYREGKVLNFGVSNHNTNQIELLQKFCQQPLVINQLEFGPAHTPMLDAGLNVNAQNERGIVRDGGVLDYCRLHEITVQPWSPFQVDLVEGLFMTHPKYQELTATITRLAEEYHVPFEALVIAWIIRHPANMQPIIGSMNPKRIEAMAAAFDIELSRQEWYQVYKSAGNPLP</sequence>
<dbReference type="PANTHER" id="PTHR43364">
    <property type="entry name" value="NADH-SPECIFIC METHYLGLYOXAL REDUCTASE-RELATED"/>
    <property type="match status" value="1"/>
</dbReference>
<dbReference type="PROSITE" id="PS51257">
    <property type="entry name" value="PROKAR_LIPOPROTEIN"/>
    <property type="match status" value="1"/>
</dbReference>
<dbReference type="RefSeq" id="WP_018167524.1">
    <property type="nucleotide sequence ID" value="NZ_RQZA01000001.1"/>
</dbReference>
<dbReference type="SUPFAM" id="SSF51430">
    <property type="entry name" value="NAD(P)-linked oxidoreductase"/>
    <property type="match status" value="1"/>
</dbReference>
<evidence type="ECO:0000313" key="3">
    <source>
        <dbReference type="Proteomes" id="UP000281771"/>
    </source>
</evidence>
<dbReference type="EMBL" id="RQZA01000001">
    <property type="protein sequence ID" value="RRD32528.1"/>
    <property type="molecule type" value="Genomic_DNA"/>
</dbReference>
<dbReference type="Proteomes" id="UP000281771">
    <property type="component" value="Unassembled WGS sequence"/>
</dbReference>
<evidence type="ECO:0000259" key="1">
    <source>
        <dbReference type="Pfam" id="PF00248"/>
    </source>
</evidence>
<dbReference type="CDD" id="cd19092">
    <property type="entry name" value="AKR_BsYcsN_EcYdhF-like"/>
    <property type="match status" value="1"/>
</dbReference>
<name>A0A3P1VFJ9_9STRE</name>
<dbReference type="InterPro" id="IPR023210">
    <property type="entry name" value="NADP_OxRdtase_dom"/>
</dbReference>
<gene>
    <name evidence="2" type="ORF">EII38_01985</name>
</gene>
<dbReference type="GO" id="GO:0005829">
    <property type="term" value="C:cytosol"/>
    <property type="evidence" value="ECO:0007669"/>
    <property type="project" value="TreeGrafter"/>
</dbReference>
<protein>
    <submittedName>
        <fullName evidence="2">Aldo/keto reductase family oxidoreductase</fullName>
    </submittedName>
</protein>
<comment type="caution">
    <text evidence="2">The sequence shown here is derived from an EMBL/GenBank/DDBJ whole genome shotgun (WGS) entry which is preliminary data.</text>
</comment>